<dbReference type="Pfam" id="PF14384">
    <property type="entry name" value="BrnA_antitoxin"/>
    <property type="match status" value="1"/>
</dbReference>
<comment type="caution">
    <text evidence="1">The sequence shown here is derived from an EMBL/GenBank/DDBJ whole genome shotgun (WGS) entry which is preliminary data.</text>
</comment>
<dbReference type="EMBL" id="JBHLVX010000040">
    <property type="protein sequence ID" value="MFC0268305.1"/>
    <property type="molecule type" value="Genomic_DNA"/>
</dbReference>
<evidence type="ECO:0000313" key="2">
    <source>
        <dbReference type="Proteomes" id="UP001589814"/>
    </source>
</evidence>
<organism evidence="1 2">
    <name type="scientific">Kushneria aurantia</name>
    <dbReference type="NCBI Taxonomy" id="504092"/>
    <lineage>
        <taxon>Bacteria</taxon>
        <taxon>Pseudomonadati</taxon>
        <taxon>Pseudomonadota</taxon>
        <taxon>Gammaproteobacteria</taxon>
        <taxon>Oceanospirillales</taxon>
        <taxon>Halomonadaceae</taxon>
        <taxon>Kushneria</taxon>
    </lineage>
</organism>
<sequence>MRLSPEVVQHFKDQGPGWQTRIDPARKQYMHEHESPGSPVVEIALEQRQKVSSTV</sequence>
<name>A0ABV6G3T3_9GAMM</name>
<proteinExistence type="predicted"/>
<keyword evidence="2" id="KW-1185">Reference proteome</keyword>
<accession>A0ABV6G3T3</accession>
<gene>
    <name evidence="1" type="ORF">ACFFHW_09980</name>
</gene>
<dbReference type="RefSeq" id="WP_083920841.1">
    <property type="nucleotide sequence ID" value="NZ_JBHLVX010000040.1"/>
</dbReference>
<dbReference type="Proteomes" id="UP001589814">
    <property type="component" value="Unassembled WGS sequence"/>
</dbReference>
<evidence type="ECO:0000313" key="1">
    <source>
        <dbReference type="EMBL" id="MFC0268305.1"/>
    </source>
</evidence>
<dbReference type="InterPro" id="IPR025528">
    <property type="entry name" value="BrnA_antitoxin"/>
</dbReference>
<protein>
    <submittedName>
        <fullName evidence="1">BrnA antitoxin family protein</fullName>
    </submittedName>
</protein>
<reference evidence="1 2" key="1">
    <citation type="submission" date="2024-09" db="EMBL/GenBank/DDBJ databases">
        <authorList>
            <person name="Sun Q."/>
            <person name="Mori K."/>
        </authorList>
    </citation>
    <scope>NUCLEOTIDE SEQUENCE [LARGE SCALE GENOMIC DNA]</scope>
    <source>
        <strain evidence="1 2">CCM 7415</strain>
    </source>
</reference>